<dbReference type="EMBL" id="PEVZ01000014">
    <property type="protein sequence ID" value="PIU74568.1"/>
    <property type="molecule type" value="Genomic_DNA"/>
</dbReference>
<evidence type="ECO:0000256" key="1">
    <source>
        <dbReference type="SAM" id="Phobius"/>
    </source>
</evidence>
<feature type="non-terminal residue" evidence="2">
    <location>
        <position position="1"/>
    </location>
</feature>
<evidence type="ECO:0000313" key="2">
    <source>
        <dbReference type="EMBL" id="PIU74568.1"/>
    </source>
</evidence>
<name>A0A2M7AVC7_9BACT</name>
<dbReference type="Gene3D" id="2.60.120.200">
    <property type="match status" value="1"/>
</dbReference>
<protein>
    <recommendedName>
        <fullName evidence="4">LamG-like jellyroll fold domain-containing protein</fullName>
    </recommendedName>
</protein>
<evidence type="ECO:0008006" key="4">
    <source>
        <dbReference type="Google" id="ProtNLM"/>
    </source>
</evidence>
<dbReference type="Proteomes" id="UP000229001">
    <property type="component" value="Unassembled WGS sequence"/>
</dbReference>
<dbReference type="SUPFAM" id="SSF49899">
    <property type="entry name" value="Concanavalin A-like lectins/glucanases"/>
    <property type="match status" value="1"/>
</dbReference>
<organism evidence="2 3">
    <name type="scientific">Candidatus Roizmanbacteria bacterium CG06_land_8_20_14_3_00_34_14</name>
    <dbReference type="NCBI Taxonomy" id="1974848"/>
    <lineage>
        <taxon>Bacteria</taxon>
        <taxon>Candidatus Roizmaniibacteriota</taxon>
    </lineage>
</organism>
<gene>
    <name evidence="2" type="ORF">COS77_00800</name>
</gene>
<keyword evidence="1" id="KW-0812">Transmembrane</keyword>
<dbReference type="AlphaFoldDB" id="A0A2M7AVC7"/>
<keyword evidence="1" id="KW-0472">Membrane</keyword>
<accession>A0A2M7AVC7</accession>
<comment type="caution">
    <text evidence="2">The sequence shown here is derived from an EMBL/GenBank/DDBJ whole genome shotgun (WGS) entry which is preliminary data.</text>
</comment>
<evidence type="ECO:0000313" key="3">
    <source>
        <dbReference type="Proteomes" id="UP000229001"/>
    </source>
</evidence>
<keyword evidence="1" id="KW-1133">Transmembrane helix</keyword>
<proteinExistence type="predicted"/>
<dbReference type="Pfam" id="PF13385">
    <property type="entry name" value="Laminin_G_3"/>
    <property type="match status" value="1"/>
</dbReference>
<sequence>AIFLIFGPFFTSFLYEIYRSIDLQEDVKPAHNWIAAGVISWIFLLVVILILLLSKLLTNPFNKLYQRLFINPKNNYENTLSHSGILPPFRFLPTLTPTRPSSTLIPTQSQLLTPSPIIYPELIGYWTLDNIDHKNQIYNSTTLKNDGVAFNITIVPGKIDQAVSFKGTNKSSVEIIDPSLRKVDNDFTISLWANRLNEGNTILAWMLNYDNGGFGIIAGAKGELYCRTKDGATGTYVDSYTDYQGGYLLAGNGWHNIAIVRKYNQCNIYIDGKDRTMTHGFHDNLGKYPNTFFYLGGGEPTGGLMFKGEIDNVRLYNYARTPEEIIQDMK</sequence>
<reference evidence="3" key="1">
    <citation type="submission" date="2017-09" db="EMBL/GenBank/DDBJ databases">
        <title>Depth-based differentiation of microbial function through sediment-hosted aquifers and enrichment of novel symbionts in the deep terrestrial subsurface.</title>
        <authorList>
            <person name="Probst A.J."/>
            <person name="Ladd B."/>
            <person name="Jarett J.K."/>
            <person name="Geller-Mcgrath D.E."/>
            <person name="Sieber C.M.K."/>
            <person name="Emerson J.B."/>
            <person name="Anantharaman K."/>
            <person name="Thomas B.C."/>
            <person name="Malmstrom R."/>
            <person name="Stieglmeier M."/>
            <person name="Klingl A."/>
            <person name="Woyke T."/>
            <person name="Ryan C.M."/>
            <person name="Banfield J.F."/>
        </authorList>
    </citation>
    <scope>NUCLEOTIDE SEQUENCE [LARGE SCALE GENOMIC DNA]</scope>
</reference>
<dbReference type="InterPro" id="IPR013320">
    <property type="entry name" value="ConA-like_dom_sf"/>
</dbReference>
<feature type="transmembrane region" description="Helical" evidence="1">
    <location>
        <begin position="33"/>
        <end position="53"/>
    </location>
</feature>